<evidence type="ECO:0000256" key="8">
    <source>
        <dbReference type="ARBA" id="ARBA00022842"/>
    </source>
</evidence>
<evidence type="ECO:0000256" key="1">
    <source>
        <dbReference type="ARBA" id="ARBA00001946"/>
    </source>
</evidence>
<evidence type="ECO:0000256" key="15">
    <source>
        <dbReference type="ARBA" id="ARBA00041979"/>
    </source>
</evidence>
<dbReference type="EMBL" id="SMCO01000017">
    <property type="protein sequence ID" value="TCV83006.1"/>
    <property type="molecule type" value="Genomic_DNA"/>
</dbReference>
<dbReference type="GO" id="GO:0006260">
    <property type="term" value="P:DNA replication"/>
    <property type="evidence" value="ECO:0007669"/>
    <property type="project" value="UniProtKB-KW"/>
</dbReference>
<accession>A0A4R3XUT7</accession>
<evidence type="ECO:0000256" key="19">
    <source>
        <dbReference type="RuleBase" id="RU003476"/>
    </source>
</evidence>
<dbReference type="InterPro" id="IPR036206">
    <property type="entry name" value="ThiamineP_synth_sf"/>
</dbReference>
<feature type="binding site" evidence="18">
    <location>
        <position position="41"/>
    </location>
    <ligand>
        <name>Mg(2+)</name>
        <dbReference type="ChEBI" id="CHEBI:18420"/>
    </ligand>
</feature>
<keyword evidence="6" id="KW-0227">DNA damage</keyword>
<dbReference type="GO" id="GO:0044715">
    <property type="term" value="F:8-oxo-dGDP phosphatase activity"/>
    <property type="evidence" value="ECO:0007669"/>
    <property type="project" value="TreeGrafter"/>
</dbReference>
<comment type="cofactor">
    <cofactor evidence="1 18">
        <name>Mg(2+)</name>
        <dbReference type="ChEBI" id="CHEBI:18420"/>
    </cofactor>
</comment>
<dbReference type="PROSITE" id="PS00893">
    <property type="entry name" value="NUDIX_BOX"/>
    <property type="match status" value="1"/>
</dbReference>
<keyword evidence="8 18" id="KW-0460">Magnesium</keyword>
<dbReference type="CDD" id="cd00564">
    <property type="entry name" value="TMP_TenI"/>
    <property type="match status" value="1"/>
</dbReference>
<feature type="binding site" evidence="18">
    <location>
        <position position="61"/>
    </location>
    <ligand>
        <name>Mg(2+)</name>
        <dbReference type="ChEBI" id="CHEBI:18420"/>
    </ligand>
</feature>
<dbReference type="Pfam" id="PF00293">
    <property type="entry name" value="NUDIX"/>
    <property type="match status" value="1"/>
</dbReference>
<feature type="binding site" evidence="17">
    <location>
        <position position="123"/>
    </location>
    <ligand>
        <name>8-oxo-dGTP</name>
        <dbReference type="ChEBI" id="CHEBI:77896"/>
    </ligand>
</feature>
<dbReference type="PROSITE" id="PS51462">
    <property type="entry name" value="NUDIX"/>
    <property type="match status" value="1"/>
</dbReference>
<evidence type="ECO:0000256" key="17">
    <source>
        <dbReference type="PIRSR" id="PIRSR603561-1"/>
    </source>
</evidence>
<dbReference type="NCBIfam" id="TIGR00586">
    <property type="entry name" value="mutt"/>
    <property type="match status" value="1"/>
</dbReference>
<comment type="catalytic activity">
    <reaction evidence="11">
        <text>8-oxo-GTP + H2O = 8-oxo-GMP + diphosphate + H(+)</text>
        <dbReference type="Rhea" id="RHEA:67616"/>
        <dbReference type="ChEBI" id="CHEBI:15377"/>
        <dbReference type="ChEBI" id="CHEBI:15378"/>
        <dbReference type="ChEBI" id="CHEBI:33019"/>
        <dbReference type="ChEBI" id="CHEBI:143553"/>
        <dbReference type="ChEBI" id="CHEBI:145694"/>
    </reaction>
</comment>
<comment type="similarity">
    <text evidence="2 19">Belongs to the Nudix hydrolase family.</text>
</comment>
<dbReference type="OrthoDB" id="9810648at2"/>
<dbReference type="GO" id="GO:0006281">
    <property type="term" value="P:DNA repair"/>
    <property type="evidence" value="ECO:0007669"/>
    <property type="project" value="UniProtKB-KW"/>
</dbReference>
<evidence type="ECO:0000256" key="7">
    <source>
        <dbReference type="ARBA" id="ARBA00022801"/>
    </source>
</evidence>
<evidence type="ECO:0000256" key="16">
    <source>
        <dbReference type="ARBA" id="ARBA00042798"/>
    </source>
</evidence>
<evidence type="ECO:0000256" key="5">
    <source>
        <dbReference type="ARBA" id="ARBA00022723"/>
    </source>
</evidence>
<dbReference type="InterPro" id="IPR020084">
    <property type="entry name" value="NUDIX_hydrolase_CS"/>
</dbReference>
<evidence type="ECO:0000256" key="2">
    <source>
        <dbReference type="ARBA" id="ARBA00005582"/>
    </source>
</evidence>
<keyword evidence="5 18" id="KW-0479">Metal-binding</keyword>
<evidence type="ECO:0000256" key="3">
    <source>
        <dbReference type="ARBA" id="ARBA00022457"/>
    </source>
</evidence>
<dbReference type="GO" id="GO:0035539">
    <property type="term" value="F:8-oxo-7,8-dihydrodeoxyguanosine triphosphate pyrophosphatase activity"/>
    <property type="evidence" value="ECO:0007669"/>
    <property type="project" value="UniProtKB-EC"/>
</dbReference>
<dbReference type="AlphaFoldDB" id="A0A4R3XUT7"/>
<dbReference type="SUPFAM" id="SSF55811">
    <property type="entry name" value="Nudix"/>
    <property type="match status" value="1"/>
</dbReference>
<evidence type="ECO:0000256" key="10">
    <source>
        <dbReference type="ARBA" id="ARBA00035861"/>
    </source>
</evidence>
<comment type="catalytic activity">
    <reaction evidence="10">
        <text>8-oxo-dGTP + H2O = 8-oxo-dGMP + diphosphate + H(+)</text>
        <dbReference type="Rhea" id="RHEA:31575"/>
        <dbReference type="ChEBI" id="CHEBI:15377"/>
        <dbReference type="ChEBI" id="CHEBI:15378"/>
        <dbReference type="ChEBI" id="CHEBI:33019"/>
        <dbReference type="ChEBI" id="CHEBI:63224"/>
        <dbReference type="ChEBI" id="CHEBI:77896"/>
        <dbReference type="EC" id="3.6.1.55"/>
    </reaction>
</comment>
<evidence type="ECO:0000256" key="14">
    <source>
        <dbReference type="ARBA" id="ARBA00041592"/>
    </source>
</evidence>
<dbReference type="NCBIfam" id="NF006530">
    <property type="entry name" value="PRK08999.1"/>
    <property type="match status" value="1"/>
</dbReference>
<dbReference type="SUPFAM" id="SSF51391">
    <property type="entry name" value="Thiamin phosphate synthase"/>
    <property type="match status" value="1"/>
</dbReference>
<sequence>MSEKRKLVDVAVAVIVYEDGKFLLAQRPEGKPYAGYWEFPGGKVELGESVYEALVREIQEELGIQVTHAYPWITQIFSYPHALVKLHFYRVTQWQGEPYPHENQAFSWLYSDAVNVAPLLPANGPVLQALSLPVVYGISNAAELGKEGFLVRLESALKSGLKIVQVREKQMTADELASFAADVVSLGKTYGAKVVVNSDVALAAKVGADGVHLTSQQLMQVEVRPDVGLIGASCHNQEELERAAALNLDYVLFGPVLPTLSHPDNPVLGWATFGEVIKDLPMPVYALGGLEPADLVTAWHYGAHGIAMLRSVWKDSD</sequence>
<dbReference type="RefSeq" id="WP_124944841.1">
    <property type="nucleotide sequence ID" value="NZ_BHVT01000003.1"/>
</dbReference>
<keyword evidence="22" id="KW-1185">Reference proteome</keyword>
<evidence type="ECO:0000256" key="9">
    <source>
        <dbReference type="ARBA" id="ARBA00023204"/>
    </source>
</evidence>
<dbReference type="CDD" id="cd03425">
    <property type="entry name" value="NUDIX_MutT_NudA_like"/>
    <property type="match status" value="1"/>
</dbReference>
<name>A0A4R3XUT7_9PROT</name>
<dbReference type="Gene3D" id="3.20.20.70">
    <property type="entry name" value="Aldolase class I"/>
    <property type="match status" value="1"/>
</dbReference>
<keyword evidence="3" id="KW-0515">Mutator protein</keyword>
<keyword evidence="7 19" id="KW-0378">Hydrolase</keyword>
<dbReference type="InterPro" id="IPR022998">
    <property type="entry name" value="ThiamineP_synth_TenI"/>
</dbReference>
<evidence type="ECO:0000256" key="13">
    <source>
        <dbReference type="ARBA" id="ARBA00040794"/>
    </source>
</evidence>
<dbReference type="InterPro" id="IPR003561">
    <property type="entry name" value="Mutator_MutT"/>
</dbReference>
<evidence type="ECO:0000256" key="18">
    <source>
        <dbReference type="PIRSR" id="PIRSR603561-2"/>
    </source>
</evidence>
<dbReference type="GO" id="GO:0044716">
    <property type="term" value="F:8-oxo-GDP phosphatase activity"/>
    <property type="evidence" value="ECO:0007669"/>
    <property type="project" value="TreeGrafter"/>
</dbReference>
<gene>
    <name evidence="21" type="ORF">EDC63_11741</name>
</gene>
<evidence type="ECO:0000313" key="21">
    <source>
        <dbReference type="EMBL" id="TCV83006.1"/>
    </source>
</evidence>
<evidence type="ECO:0000256" key="6">
    <source>
        <dbReference type="ARBA" id="ARBA00022763"/>
    </source>
</evidence>
<comment type="caution">
    <text evidence="21">The sequence shown here is derived from an EMBL/GenBank/DDBJ whole genome shotgun (WGS) entry which is preliminary data.</text>
</comment>
<proteinExistence type="inferred from homology"/>
<dbReference type="Gene3D" id="3.90.79.10">
    <property type="entry name" value="Nucleoside Triphosphate Pyrophosphohydrolase"/>
    <property type="match status" value="1"/>
</dbReference>
<dbReference type="InterPro" id="IPR013785">
    <property type="entry name" value="Aldolase_TIM"/>
</dbReference>
<evidence type="ECO:0000313" key="22">
    <source>
        <dbReference type="Proteomes" id="UP000295367"/>
    </source>
</evidence>
<dbReference type="PRINTS" id="PR00502">
    <property type="entry name" value="NUDIXFAMILY"/>
</dbReference>
<keyword evidence="4" id="KW-0235">DNA replication</keyword>
<dbReference type="InterPro" id="IPR020476">
    <property type="entry name" value="Nudix_hydrolase"/>
</dbReference>
<evidence type="ECO:0000259" key="20">
    <source>
        <dbReference type="PROSITE" id="PS51462"/>
    </source>
</evidence>
<dbReference type="PANTHER" id="PTHR47707:SF1">
    <property type="entry name" value="NUDIX HYDROLASE FAMILY PROTEIN"/>
    <property type="match status" value="1"/>
</dbReference>
<dbReference type="InterPro" id="IPR000086">
    <property type="entry name" value="NUDIX_hydrolase_dom"/>
</dbReference>
<evidence type="ECO:0000256" key="12">
    <source>
        <dbReference type="ARBA" id="ARBA00038905"/>
    </source>
</evidence>
<dbReference type="Proteomes" id="UP000295367">
    <property type="component" value="Unassembled WGS sequence"/>
</dbReference>
<dbReference type="GO" id="GO:0009228">
    <property type="term" value="P:thiamine biosynthetic process"/>
    <property type="evidence" value="ECO:0007669"/>
    <property type="project" value="UniProtKB-KW"/>
</dbReference>
<dbReference type="Pfam" id="PF02581">
    <property type="entry name" value="TMP-TENI"/>
    <property type="match status" value="1"/>
</dbReference>
<protein>
    <recommendedName>
        <fullName evidence="13">8-oxo-dGTP diphosphatase</fullName>
        <ecNumber evidence="12">3.6.1.55</ecNumber>
    </recommendedName>
    <alternativeName>
        <fullName evidence="16">7,8-dihydro-8-oxoguanine-triphosphatase</fullName>
    </alternativeName>
    <alternativeName>
        <fullName evidence="15">Mutator protein MutT</fullName>
    </alternativeName>
    <alternativeName>
        <fullName evidence="14">dGTP pyrophosphohydrolase</fullName>
    </alternativeName>
</protein>
<dbReference type="GO" id="GO:0008413">
    <property type="term" value="F:8-oxo-7,8-dihydroguanosine triphosphate pyrophosphatase activity"/>
    <property type="evidence" value="ECO:0007669"/>
    <property type="project" value="InterPro"/>
</dbReference>
<reference evidence="21 22" key="1">
    <citation type="submission" date="2019-03" db="EMBL/GenBank/DDBJ databases">
        <title>Genomic Encyclopedia of Type Strains, Phase IV (KMG-IV): sequencing the most valuable type-strain genomes for metagenomic binning, comparative biology and taxonomic classification.</title>
        <authorList>
            <person name="Goeker M."/>
        </authorList>
    </citation>
    <scope>NUCLEOTIDE SEQUENCE [LARGE SCALE GENOMIC DNA]</scope>
    <source>
        <strain evidence="21 22">DSM 100309</strain>
    </source>
</reference>
<evidence type="ECO:0000256" key="11">
    <source>
        <dbReference type="ARBA" id="ARBA00036904"/>
    </source>
</evidence>
<keyword evidence="9" id="KW-0234">DNA repair</keyword>
<dbReference type="GO" id="GO:0046872">
    <property type="term" value="F:metal ion binding"/>
    <property type="evidence" value="ECO:0007669"/>
    <property type="project" value="UniProtKB-KW"/>
</dbReference>
<feature type="binding site" evidence="17">
    <location>
        <position position="27"/>
    </location>
    <ligand>
        <name>8-oxo-dGTP</name>
        <dbReference type="ChEBI" id="CHEBI:77896"/>
    </ligand>
</feature>
<dbReference type="InterPro" id="IPR047127">
    <property type="entry name" value="MutT-like"/>
</dbReference>
<dbReference type="EC" id="3.6.1.55" evidence="12"/>
<feature type="domain" description="Nudix hydrolase" evidence="20">
    <location>
        <begin position="7"/>
        <end position="134"/>
    </location>
</feature>
<organism evidence="21 22">
    <name type="scientific">Sulfurirhabdus autotrophica</name>
    <dbReference type="NCBI Taxonomy" id="1706046"/>
    <lineage>
        <taxon>Bacteria</taxon>
        <taxon>Pseudomonadati</taxon>
        <taxon>Pseudomonadota</taxon>
        <taxon>Betaproteobacteria</taxon>
        <taxon>Nitrosomonadales</taxon>
        <taxon>Sulfuricellaceae</taxon>
        <taxon>Sulfurirhabdus</taxon>
    </lineage>
</organism>
<feature type="binding site" evidence="17">
    <location>
        <begin position="38"/>
        <end position="41"/>
    </location>
    <ligand>
        <name>8-oxo-dGTP</name>
        <dbReference type="ChEBI" id="CHEBI:77896"/>
    </ligand>
</feature>
<dbReference type="InterPro" id="IPR015797">
    <property type="entry name" value="NUDIX_hydrolase-like_dom_sf"/>
</dbReference>
<dbReference type="PANTHER" id="PTHR47707">
    <property type="entry name" value="8-OXO-DGTP DIPHOSPHATASE"/>
    <property type="match status" value="1"/>
</dbReference>
<evidence type="ECO:0000256" key="4">
    <source>
        <dbReference type="ARBA" id="ARBA00022705"/>
    </source>
</evidence>